<organism evidence="1 2">
    <name type="scientific">Heterorhabditis bacteriophora</name>
    <name type="common">Entomopathogenic nematode worm</name>
    <dbReference type="NCBI Taxonomy" id="37862"/>
    <lineage>
        <taxon>Eukaryota</taxon>
        <taxon>Metazoa</taxon>
        <taxon>Ecdysozoa</taxon>
        <taxon>Nematoda</taxon>
        <taxon>Chromadorea</taxon>
        <taxon>Rhabditida</taxon>
        <taxon>Rhabditina</taxon>
        <taxon>Rhabditomorpha</taxon>
        <taxon>Strongyloidea</taxon>
        <taxon>Heterorhabditidae</taxon>
        <taxon>Heterorhabditis</taxon>
    </lineage>
</organism>
<dbReference type="Proteomes" id="UP000095283">
    <property type="component" value="Unplaced"/>
</dbReference>
<proteinExistence type="predicted"/>
<protein>
    <submittedName>
        <fullName evidence="2">Thymidylat_synt domain-containing protein</fullName>
    </submittedName>
</protein>
<dbReference type="Gene3D" id="3.10.20.550">
    <property type="entry name" value="ASAP complex, SAP18 subunit"/>
    <property type="match status" value="1"/>
</dbReference>
<evidence type="ECO:0000313" key="2">
    <source>
        <dbReference type="WBParaSite" id="Hba_20587"/>
    </source>
</evidence>
<dbReference type="InterPro" id="IPR042534">
    <property type="entry name" value="SAP18_sf"/>
</dbReference>
<dbReference type="AlphaFoldDB" id="A0A1I7XSX2"/>
<keyword evidence="1" id="KW-1185">Reference proteome</keyword>
<reference evidence="2" key="1">
    <citation type="submission" date="2016-11" db="UniProtKB">
        <authorList>
            <consortium name="WormBaseParasite"/>
        </authorList>
    </citation>
    <scope>IDENTIFICATION</scope>
</reference>
<dbReference type="WBParaSite" id="Hba_20587">
    <property type="protein sequence ID" value="Hba_20587"/>
    <property type="gene ID" value="Hba_20587"/>
</dbReference>
<sequence length="46" mass="5334">MDCSLRELTSLIKEVNPDARRRGTVFDFSIGSYFRVPLSTKNDWLV</sequence>
<accession>A0A1I7XSX2</accession>
<evidence type="ECO:0000313" key="1">
    <source>
        <dbReference type="Proteomes" id="UP000095283"/>
    </source>
</evidence>
<name>A0A1I7XSX2_HETBA</name>